<feature type="transmembrane region" description="Helical" evidence="2">
    <location>
        <begin position="151"/>
        <end position="169"/>
    </location>
</feature>
<feature type="transmembrane region" description="Helical" evidence="2">
    <location>
        <begin position="33"/>
        <end position="52"/>
    </location>
</feature>
<name>A0A8J2S9W3_9STRA</name>
<feature type="compositionally biased region" description="Basic and acidic residues" evidence="1">
    <location>
        <begin position="377"/>
        <end position="395"/>
    </location>
</feature>
<sequence length="409" mass="44763">MVSSQALLWVPYCIAVVMLESCSYVVRAQQSEYLLVPILMGCLAAIMSMYLLREDCTSAGGYAASISRVSGSIFFEGYVFMFVSLVTVAVYILGRINFIQDHKIQRLADKRPRKAGRLLKSGTMAVKAMKGRLTERCCASDDVARKRCDMVIRYAIILVCITAVVPDRADNCDLDPSAGSCNNRNMRTMHFIGIGGGVSITLFAALARAVLTTMELNADGSCSLTMKELYTTDKGKRRARYALGSALLAALAALGFLVAFMVVLADPEEAADMHLCILYDSRAACLGELVPRRWYNLTVAELGAWPCEWDDAALVTESPCVNPKCEDGDVLHDNQLRIVCEFHLLLYWIVTLLCTVMLMEDAEVWTPIAQGAGNWDSKPRGDGDGEGRGPRHENPGKVAPENPHPGDPS</sequence>
<proteinExistence type="predicted"/>
<dbReference type="AlphaFoldDB" id="A0A8J2S9W3"/>
<keyword evidence="2" id="KW-1133">Transmembrane helix</keyword>
<gene>
    <name evidence="3" type="ORF">PECAL_2P08520</name>
</gene>
<evidence type="ECO:0000256" key="1">
    <source>
        <dbReference type="SAM" id="MobiDB-lite"/>
    </source>
</evidence>
<feature type="transmembrane region" description="Helical" evidence="2">
    <location>
        <begin position="189"/>
        <end position="211"/>
    </location>
</feature>
<evidence type="ECO:0000313" key="3">
    <source>
        <dbReference type="EMBL" id="CAH0367813.1"/>
    </source>
</evidence>
<feature type="region of interest" description="Disordered" evidence="1">
    <location>
        <begin position="370"/>
        <end position="409"/>
    </location>
</feature>
<protein>
    <submittedName>
        <fullName evidence="3">Uncharacterized protein</fullName>
    </submittedName>
</protein>
<organism evidence="3 4">
    <name type="scientific">Pelagomonas calceolata</name>
    <dbReference type="NCBI Taxonomy" id="35677"/>
    <lineage>
        <taxon>Eukaryota</taxon>
        <taxon>Sar</taxon>
        <taxon>Stramenopiles</taxon>
        <taxon>Ochrophyta</taxon>
        <taxon>Pelagophyceae</taxon>
        <taxon>Pelagomonadales</taxon>
        <taxon>Pelagomonadaceae</taxon>
        <taxon>Pelagomonas</taxon>
    </lineage>
</organism>
<accession>A0A8J2S9W3</accession>
<keyword evidence="4" id="KW-1185">Reference proteome</keyword>
<evidence type="ECO:0000256" key="2">
    <source>
        <dbReference type="SAM" id="Phobius"/>
    </source>
</evidence>
<feature type="transmembrane region" description="Helical" evidence="2">
    <location>
        <begin position="6"/>
        <end position="26"/>
    </location>
</feature>
<evidence type="ECO:0000313" key="4">
    <source>
        <dbReference type="Proteomes" id="UP000789595"/>
    </source>
</evidence>
<reference evidence="3" key="1">
    <citation type="submission" date="2021-11" db="EMBL/GenBank/DDBJ databases">
        <authorList>
            <consortium name="Genoscope - CEA"/>
            <person name="William W."/>
        </authorList>
    </citation>
    <scope>NUCLEOTIDE SEQUENCE</scope>
</reference>
<comment type="caution">
    <text evidence="3">The sequence shown here is derived from an EMBL/GenBank/DDBJ whole genome shotgun (WGS) entry which is preliminary data.</text>
</comment>
<dbReference type="Proteomes" id="UP000789595">
    <property type="component" value="Unassembled WGS sequence"/>
</dbReference>
<feature type="transmembrane region" description="Helical" evidence="2">
    <location>
        <begin position="72"/>
        <end position="93"/>
    </location>
</feature>
<keyword evidence="2" id="KW-0812">Transmembrane</keyword>
<keyword evidence="2" id="KW-0472">Membrane</keyword>
<feature type="transmembrane region" description="Helical" evidence="2">
    <location>
        <begin position="241"/>
        <end position="265"/>
    </location>
</feature>
<dbReference type="EMBL" id="CAKKNE010000002">
    <property type="protein sequence ID" value="CAH0367813.1"/>
    <property type="molecule type" value="Genomic_DNA"/>
</dbReference>